<accession>K9P3I4</accession>
<sequence>MTPHDLGLLVVLLLPGMLLSVLLLSTFAAGG</sequence>
<reference evidence="3" key="1">
    <citation type="journal article" date="2013" name="Proc. Natl. Acad. Sci. U.S.A.">
        <title>Improving the coverage of the cyanobacterial phylum using diversity-driven genome sequencing.</title>
        <authorList>
            <person name="Shih P.M."/>
            <person name="Wu D."/>
            <person name="Latifi A."/>
            <person name="Axen S.D."/>
            <person name="Fewer D.P."/>
            <person name="Talla E."/>
            <person name="Calteau A."/>
            <person name="Cai F."/>
            <person name="Tandeau de Marsac N."/>
            <person name="Rippka R."/>
            <person name="Herdman M."/>
            <person name="Sivonen K."/>
            <person name="Coursin T."/>
            <person name="Laurent T."/>
            <person name="Goodwin L."/>
            <person name="Nolan M."/>
            <person name="Davenport K.W."/>
            <person name="Han C.S."/>
            <person name="Rubin E.M."/>
            <person name="Eisen J.A."/>
            <person name="Woyke T."/>
            <person name="Gugger M."/>
            <person name="Kerfeld C.A."/>
        </authorList>
    </citation>
    <scope>NUCLEOTIDE SEQUENCE [LARGE SCALE GENOMIC DNA]</scope>
    <source>
        <strain evidence="3">ATCC 27147 / PCC 6307</strain>
    </source>
</reference>
<evidence type="ECO:0000313" key="2">
    <source>
        <dbReference type="EMBL" id="AFY27655.1"/>
    </source>
</evidence>
<protein>
    <submittedName>
        <fullName evidence="2">Uncharacterized protein</fullName>
    </submittedName>
</protein>
<dbReference type="KEGG" id="cgc:Cyagr_0463"/>
<feature type="transmembrane region" description="Helical" evidence="1">
    <location>
        <begin position="6"/>
        <end position="29"/>
    </location>
</feature>
<dbReference type="STRING" id="292564.Cyagr_0463"/>
<proteinExistence type="predicted"/>
<keyword evidence="1" id="KW-0812">Transmembrane</keyword>
<dbReference type="HOGENOM" id="CLU_218103_1_0_3"/>
<evidence type="ECO:0000256" key="1">
    <source>
        <dbReference type="SAM" id="Phobius"/>
    </source>
</evidence>
<evidence type="ECO:0000313" key="3">
    <source>
        <dbReference type="Proteomes" id="UP000010388"/>
    </source>
</evidence>
<organism evidence="2 3">
    <name type="scientific">Cyanobium gracile (strain ATCC 27147 / PCC 6307)</name>
    <dbReference type="NCBI Taxonomy" id="292564"/>
    <lineage>
        <taxon>Bacteria</taxon>
        <taxon>Bacillati</taxon>
        <taxon>Cyanobacteriota</taxon>
        <taxon>Cyanophyceae</taxon>
        <taxon>Synechococcales</taxon>
        <taxon>Prochlorococcaceae</taxon>
        <taxon>Cyanobium</taxon>
    </lineage>
</organism>
<keyword evidence="1" id="KW-1133">Transmembrane helix</keyword>
<dbReference type="EMBL" id="CP003495">
    <property type="protein sequence ID" value="AFY27655.1"/>
    <property type="molecule type" value="Genomic_DNA"/>
</dbReference>
<keyword evidence="1" id="KW-0472">Membrane</keyword>
<dbReference type="AlphaFoldDB" id="K9P3I4"/>
<dbReference type="Proteomes" id="UP000010388">
    <property type="component" value="Chromosome"/>
</dbReference>
<gene>
    <name evidence="2" type="ordered locus">Cyagr_0463</name>
</gene>
<name>K9P3I4_CYAGP</name>